<dbReference type="OrthoDB" id="3219854at2759"/>
<organism evidence="1 2">
    <name type="scientific">Bondarzewia mesenterica</name>
    <dbReference type="NCBI Taxonomy" id="1095465"/>
    <lineage>
        <taxon>Eukaryota</taxon>
        <taxon>Fungi</taxon>
        <taxon>Dikarya</taxon>
        <taxon>Basidiomycota</taxon>
        <taxon>Agaricomycotina</taxon>
        <taxon>Agaricomycetes</taxon>
        <taxon>Russulales</taxon>
        <taxon>Bondarzewiaceae</taxon>
        <taxon>Bondarzewia</taxon>
    </lineage>
</organism>
<proteinExistence type="predicted"/>
<evidence type="ECO:0000313" key="1">
    <source>
        <dbReference type="EMBL" id="THH03181.1"/>
    </source>
</evidence>
<comment type="caution">
    <text evidence="1">The sequence shown here is derived from an EMBL/GenBank/DDBJ whole genome shotgun (WGS) entry which is preliminary data.</text>
</comment>
<sequence>MAQALVYLGCQSQDPTNLKPAVSGQPDGANRALMEQGAGYDNVFAAKWTCMTIMSTYQMLQDKEITKAASKVIAKLAEARGEVKDVDEVAEKMAVIMDKQVSKAWKAALELHKLLVKDKAPDPDKLEQLVNTVMKEGKEHVAKIESAWNALGWADEADEAVIELVQTVMDITGGVLAHLPGAAIEWPPDKRKTPYNVKMQKNPKWLIPHLLPTRLLVQRLQLCVWNLKNLAASDWTVTDEDRPKALAEPSAKELEMPQLQKLMETPTPFKTQLWRLQDIRDGGMAFMVDLFITAFRSHTQISQESHQLFRNTLQALTANRAKAQLKDGTKRYLVAILKEVLPKAKKSPDGLPAYIVDPMLDLIGDVLIGVKDRYVGDAANAISDYLDIFPENERARDALKKISPGGGSR</sequence>
<dbReference type="Proteomes" id="UP000310158">
    <property type="component" value="Unassembled WGS sequence"/>
</dbReference>
<dbReference type="AlphaFoldDB" id="A0A4S4KXP6"/>
<name>A0A4S4KXP6_9AGAM</name>
<protein>
    <submittedName>
        <fullName evidence="1">Uncharacterized protein</fullName>
    </submittedName>
</protein>
<keyword evidence="2" id="KW-1185">Reference proteome</keyword>
<dbReference type="EMBL" id="SGPL01001399">
    <property type="protein sequence ID" value="THH03181.1"/>
    <property type="molecule type" value="Genomic_DNA"/>
</dbReference>
<reference evidence="1 2" key="1">
    <citation type="submission" date="2019-02" db="EMBL/GenBank/DDBJ databases">
        <title>Genome sequencing of the rare red list fungi Bondarzewia mesenterica.</title>
        <authorList>
            <person name="Buettner E."/>
            <person name="Kellner H."/>
        </authorList>
    </citation>
    <scope>NUCLEOTIDE SEQUENCE [LARGE SCALE GENOMIC DNA]</scope>
    <source>
        <strain evidence="1 2">DSM 108281</strain>
    </source>
</reference>
<evidence type="ECO:0000313" key="2">
    <source>
        <dbReference type="Proteomes" id="UP000310158"/>
    </source>
</evidence>
<gene>
    <name evidence="1" type="ORF">EW146_g10493</name>
</gene>
<accession>A0A4S4KXP6</accession>